<dbReference type="KEGG" id="tva:4756101"/>
<evidence type="ECO:0000313" key="2">
    <source>
        <dbReference type="EMBL" id="EAX98304.1"/>
    </source>
</evidence>
<dbReference type="VEuPathDB" id="TrichDB:TVAG_018400"/>
<dbReference type="PANTHER" id="PTHR12496">
    <property type="entry name" value="CGI-41 METHYLTRANSFERASE"/>
    <property type="match status" value="1"/>
</dbReference>
<dbReference type="VEuPathDB" id="TrichDB:TVAGG3_0506460"/>
<evidence type="ECO:0000313" key="3">
    <source>
        <dbReference type="Proteomes" id="UP000001542"/>
    </source>
</evidence>
<protein>
    <recommendedName>
        <fullName evidence="1">Methyltransferase domain-containing protein</fullName>
    </recommendedName>
</protein>
<dbReference type="STRING" id="5722.A2F9X6"/>
<evidence type="ECO:0000259" key="1">
    <source>
        <dbReference type="Pfam" id="PF13679"/>
    </source>
</evidence>
<dbReference type="InParanoid" id="A2F9X6"/>
<accession>A2F9X6</accession>
<proteinExistence type="predicted"/>
<name>A2F9X6_TRIV3</name>
<dbReference type="Proteomes" id="UP000001542">
    <property type="component" value="Unassembled WGS sequence"/>
</dbReference>
<dbReference type="AlphaFoldDB" id="A2F9X6"/>
<dbReference type="RefSeq" id="XP_001311234.1">
    <property type="nucleotide sequence ID" value="XM_001311233.1"/>
</dbReference>
<dbReference type="OrthoDB" id="10258156at2759"/>
<dbReference type="InterPro" id="IPR025714">
    <property type="entry name" value="Methyltranfer_dom"/>
</dbReference>
<dbReference type="PANTHER" id="PTHR12496:SF0">
    <property type="entry name" value="METHYLTRANSFERASE DOMAIN-CONTAINING PROTEIN"/>
    <property type="match status" value="1"/>
</dbReference>
<dbReference type="Pfam" id="PF13679">
    <property type="entry name" value="Methyltransf_32"/>
    <property type="match status" value="1"/>
</dbReference>
<keyword evidence="3" id="KW-1185">Reference proteome</keyword>
<gene>
    <name evidence="2" type="ORF">TVAG_018400</name>
</gene>
<dbReference type="InterPro" id="IPR052220">
    <property type="entry name" value="METTL25"/>
</dbReference>
<reference evidence="2" key="2">
    <citation type="journal article" date="2007" name="Science">
        <title>Draft genome sequence of the sexually transmitted pathogen Trichomonas vaginalis.</title>
        <authorList>
            <person name="Carlton J.M."/>
            <person name="Hirt R.P."/>
            <person name="Silva J.C."/>
            <person name="Delcher A.L."/>
            <person name="Schatz M."/>
            <person name="Zhao Q."/>
            <person name="Wortman J.R."/>
            <person name="Bidwell S.L."/>
            <person name="Alsmark U.C.M."/>
            <person name="Besteiro S."/>
            <person name="Sicheritz-Ponten T."/>
            <person name="Noel C.J."/>
            <person name="Dacks J.B."/>
            <person name="Foster P.G."/>
            <person name="Simillion C."/>
            <person name="Van de Peer Y."/>
            <person name="Miranda-Saavedra D."/>
            <person name="Barton G.J."/>
            <person name="Westrop G.D."/>
            <person name="Mueller S."/>
            <person name="Dessi D."/>
            <person name="Fiori P.L."/>
            <person name="Ren Q."/>
            <person name="Paulsen I."/>
            <person name="Zhang H."/>
            <person name="Bastida-Corcuera F.D."/>
            <person name="Simoes-Barbosa A."/>
            <person name="Brown M.T."/>
            <person name="Hayes R.D."/>
            <person name="Mukherjee M."/>
            <person name="Okumura C.Y."/>
            <person name="Schneider R."/>
            <person name="Smith A.J."/>
            <person name="Vanacova S."/>
            <person name="Villalvazo M."/>
            <person name="Haas B.J."/>
            <person name="Pertea M."/>
            <person name="Feldblyum T.V."/>
            <person name="Utterback T.R."/>
            <person name="Shu C.L."/>
            <person name="Osoegawa K."/>
            <person name="de Jong P.J."/>
            <person name="Hrdy I."/>
            <person name="Horvathova L."/>
            <person name="Zubacova Z."/>
            <person name="Dolezal P."/>
            <person name="Malik S.B."/>
            <person name="Logsdon J.M. Jr."/>
            <person name="Henze K."/>
            <person name="Gupta A."/>
            <person name="Wang C.C."/>
            <person name="Dunne R.L."/>
            <person name="Upcroft J.A."/>
            <person name="Upcroft P."/>
            <person name="White O."/>
            <person name="Salzberg S.L."/>
            <person name="Tang P."/>
            <person name="Chiu C.-H."/>
            <person name="Lee Y.-S."/>
            <person name="Embley T.M."/>
            <person name="Coombs G.H."/>
            <person name="Mottram J.C."/>
            <person name="Tachezy J."/>
            <person name="Fraser-Liggett C.M."/>
            <person name="Johnson P.J."/>
        </authorList>
    </citation>
    <scope>NUCLEOTIDE SEQUENCE [LARGE SCALE GENOMIC DNA]</scope>
    <source>
        <strain evidence="2">G3</strain>
    </source>
</reference>
<feature type="domain" description="Methyltransferase" evidence="1">
    <location>
        <begin position="179"/>
        <end position="375"/>
    </location>
</feature>
<dbReference type="EMBL" id="DS113681">
    <property type="protein sequence ID" value="EAX98304.1"/>
    <property type="molecule type" value="Genomic_DNA"/>
</dbReference>
<sequence length="547" mass="63335">MSRVATVLPHGEFFEGEIDDFLAVCDKYFNDFYSYCTKWSEIWEILNPNMCTSENTHFNLSWEDDCSKLLNDKEFHDKVFLSNDFSNISSSLKDFLTESNNLSLKREFSREEIPVKQYFSLQGETSFDKAQEVMQFTYAFDTLLRNFYQIDDEIYHGIASHQQANEVLKQIHIDQKPILHRENMRLIDVGAGKGYLSIFAANELRIQTLPIEASLNHSCALLDRIGCLVSQKRANTDNFNIMKMCIGYVTSSTSVEAIIHNAMSYEKWIMTMLQIDKGPQRHLHKKLMPQNPTEAPLDISQVKGNQEEKPKNINGELACEIKVSDDIHENINVNDTFLVSIHACGNLSVESHEIALTCHDCRGAVSVPCCFQHLTVDKCPLIPENNRIFEFMFKGDTMKRKDFLNHALSTYFCDYEKHKEIVSKFLPREIISAFIPPRVSVKKIKRLKDEDEVSYVQRLSQMFGGNATKEEVQARIDFTTKQIWRMMAQQTMREFFGHAFETFVLIDRLAYYAKLVKLTGKKYYVGMFDCMSPISPRAFMQFTLKIE</sequence>
<dbReference type="eggNOG" id="ENOG502SYGC">
    <property type="taxonomic scope" value="Eukaryota"/>
</dbReference>
<organism evidence="2 3">
    <name type="scientific">Trichomonas vaginalis (strain ATCC PRA-98 / G3)</name>
    <dbReference type="NCBI Taxonomy" id="412133"/>
    <lineage>
        <taxon>Eukaryota</taxon>
        <taxon>Metamonada</taxon>
        <taxon>Parabasalia</taxon>
        <taxon>Trichomonadida</taxon>
        <taxon>Trichomonadidae</taxon>
        <taxon>Trichomonas</taxon>
    </lineage>
</organism>
<reference evidence="2" key="1">
    <citation type="submission" date="2006-10" db="EMBL/GenBank/DDBJ databases">
        <authorList>
            <person name="Amadeo P."/>
            <person name="Zhao Q."/>
            <person name="Wortman J."/>
            <person name="Fraser-Liggett C."/>
            <person name="Carlton J."/>
        </authorList>
    </citation>
    <scope>NUCLEOTIDE SEQUENCE</scope>
    <source>
        <strain evidence="2">G3</strain>
    </source>
</reference>